<evidence type="ECO:0000313" key="4">
    <source>
        <dbReference type="Proteomes" id="UP001596220"/>
    </source>
</evidence>
<accession>A0ABW1P6F1</accession>
<feature type="transmembrane region" description="Helical" evidence="2">
    <location>
        <begin position="109"/>
        <end position="132"/>
    </location>
</feature>
<sequence length="137" mass="14886">MSSPYPPQLPPQGQPTDGWHYPTGPQSGPYPPPGPDPESGSYPVQPYQQPTYPYPVPPPYTAHQPYPAAQPYPHQQPYPPQQPPVFVVAPQMTQMTHVSVRAGGGTNHAFHLVMTLLTCGLWLIVWVVVAIANSGKG</sequence>
<keyword evidence="2" id="KW-1133">Transmembrane helix</keyword>
<organism evidence="3 4">
    <name type="scientific">Saccharothrix lopnurensis</name>
    <dbReference type="NCBI Taxonomy" id="1670621"/>
    <lineage>
        <taxon>Bacteria</taxon>
        <taxon>Bacillati</taxon>
        <taxon>Actinomycetota</taxon>
        <taxon>Actinomycetes</taxon>
        <taxon>Pseudonocardiales</taxon>
        <taxon>Pseudonocardiaceae</taxon>
        <taxon>Saccharothrix</taxon>
    </lineage>
</organism>
<dbReference type="RefSeq" id="WP_380637378.1">
    <property type="nucleotide sequence ID" value="NZ_JBHSQO010000016.1"/>
</dbReference>
<feature type="compositionally biased region" description="Pro residues" evidence="1">
    <location>
        <begin position="1"/>
        <end position="13"/>
    </location>
</feature>
<proteinExistence type="predicted"/>
<dbReference type="Proteomes" id="UP001596220">
    <property type="component" value="Unassembled WGS sequence"/>
</dbReference>
<gene>
    <name evidence="3" type="ORF">ACFP3R_18035</name>
</gene>
<keyword evidence="2" id="KW-0472">Membrane</keyword>
<name>A0ABW1P6F1_9PSEU</name>
<evidence type="ECO:0000313" key="3">
    <source>
        <dbReference type="EMBL" id="MFC6091180.1"/>
    </source>
</evidence>
<keyword evidence="2" id="KW-0812">Transmembrane</keyword>
<reference evidence="4" key="1">
    <citation type="journal article" date="2019" name="Int. J. Syst. Evol. Microbiol.">
        <title>The Global Catalogue of Microorganisms (GCM) 10K type strain sequencing project: providing services to taxonomists for standard genome sequencing and annotation.</title>
        <authorList>
            <consortium name="The Broad Institute Genomics Platform"/>
            <consortium name="The Broad Institute Genome Sequencing Center for Infectious Disease"/>
            <person name="Wu L."/>
            <person name="Ma J."/>
        </authorList>
    </citation>
    <scope>NUCLEOTIDE SEQUENCE [LARGE SCALE GENOMIC DNA]</scope>
    <source>
        <strain evidence="4">CGMCC 4.7246</strain>
    </source>
</reference>
<feature type="compositionally biased region" description="Pro residues" evidence="1">
    <location>
        <begin position="68"/>
        <end position="83"/>
    </location>
</feature>
<feature type="compositionally biased region" description="Low complexity" evidence="1">
    <location>
        <begin position="37"/>
        <end position="51"/>
    </location>
</feature>
<protein>
    <submittedName>
        <fullName evidence="3">Uncharacterized protein</fullName>
    </submittedName>
</protein>
<dbReference type="EMBL" id="JBHSQO010000016">
    <property type="protein sequence ID" value="MFC6091180.1"/>
    <property type="molecule type" value="Genomic_DNA"/>
</dbReference>
<feature type="region of interest" description="Disordered" evidence="1">
    <location>
        <begin position="1"/>
        <end position="85"/>
    </location>
</feature>
<evidence type="ECO:0000256" key="2">
    <source>
        <dbReference type="SAM" id="Phobius"/>
    </source>
</evidence>
<keyword evidence="4" id="KW-1185">Reference proteome</keyword>
<evidence type="ECO:0000256" key="1">
    <source>
        <dbReference type="SAM" id="MobiDB-lite"/>
    </source>
</evidence>
<comment type="caution">
    <text evidence="3">The sequence shown here is derived from an EMBL/GenBank/DDBJ whole genome shotgun (WGS) entry which is preliminary data.</text>
</comment>